<evidence type="ECO:0000313" key="2">
    <source>
        <dbReference type="Proteomes" id="UP000694856"/>
    </source>
</evidence>
<proteinExistence type="predicted"/>
<gene>
    <name evidence="3" type="primary">LOC116668224</name>
</gene>
<name>A0A8B8U9F5_CAMFR</name>
<feature type="region of interest" description="Disordered" evidence="1">
    <location>
        <begin position="114"/>
        <end position="135"/>
    </location>
</feature>
<organism evidence="2 3">
    <name type="scientific">Camelus ferus</name>
    <name type="common">Wild bactrian camel</name>
    <name type="synonym">Camelus bactrianus ferus</name>
    <dbReference type="NCBI Taxonomy" id="419612"/>
    <lineage>
        <taxon>Eukaryota</taxon>
        <taxon>Metazoa</taxon>
        <taxon>Chordata</taxon>
        <taxon>Craniata</taxon>
        <taxon>Vertebrata</taxon>
        <taxon>Euteleostomi</taxon>
        <taxon>Mammalia</taxon>
        <taxon>Eutheria</taxon>
        <taxon>Laurasiatheria</taxon>
        <taxon>Artiodactyla</taxon>
        <taxon>Tylopoda</taxon>
        <taxon>Camelidae</taxon>
        <taxon>Camelus</taxon>
    </lineage>
</organism>
<accession>A0A8B8U9F5</accession>
<dbReference type="AlphaFoldDB" id="A0A8B8U9F5"/>
<feature type="region of interest" description="Disordered" evidence="1">
    <location>
        <begin position="157"/>
        <end position="195"/>
    </location>
</feature>
<dbReference type="GeneID" id="116668224"/>
<dbReference type="RefSeq" id="XP_032350887.1">
    <property type="nucleotide sequence ID" value="XM_032494996.1"/>
</dbReference>
<sequence length="231" mass="24580">MGSCLPSVSSTGSPPRGSGSHRDMGRQGSGCGSLGSRLRQRRNLDPASRACFLVSPDPLPRSDLEPHMGLRPALESGPGQQPAAEPAPSVQEAKRGGAPWGHAAALGEEGVAPAGLRPGALSRAQPPPPPRCAVWTRAPLTPRCSWSRLRARRALRRRLRRGSPGPAPLPGPARPAPSGAPRSPRLRSQRGRAGSFRLEKFLSPAGTAPRLCLVLPRRLRELQRPRLVTRV</sequence>
<feature type="compositionally biased region" description="Low complexity" evidence="1">
    <location>
        <begin position="77"/>
        <end position="88"/>
    </location>
</feature>
<feature type="region of interest" description="Disordered" evidence="1">
    <location>
        <begin position="1"/>
        <end position="101"/>
    </location>
</feature>
<keyword evidence="2" id="KW-1185">Reference proteome</keyword>
<dbReference type="Proteomes" id="UP000694856">
    <property type="component" value="Chromosome 13"/>
</dbReference>
<evidence type="ECO:0000256" key="1">
    <source>
        <dbReference type="SAM" id="MobiDB-lite"/>
    </source>
</evidence>
<feature type="compositionally biased region" description="Low complexity" evidence="1">
    <location>
        <begin position="1"/>
        <end position="18"/>
    </location>
</feature>
<reference evidence="3" key="1">
    <citation type="submission" date="2025-08" db="UniProtKB">
        <authorList>
            <consortium name="RefSeq"/>
        </authorList>
    </citation>
    <scope>IDENTIFICATION</scope>
    <source>
        <tissue evidence="3">Ear skin</tissue>
    </source>
</reference>
<feature type="compositionally biased region" description="Pro residues" evidence="1">
    <location>
        <begin position="165"/>
        <end position="175"/>
    </location>
</feature>
<protein>
    <submittedName>
        <fullName evidence="3">Translation initiation factor IF-2-like isoform X2</fullName>
    </submittedName>
</protein>
<evidence type="ECO:0000313" key="3">
    <source>
        <dbReference type="RefSeq" id="XP_032350887.1"/>
    </source>
</evidence>